<sequence length="143" mass="15862">MVDMQIRPKPLPPILPPRRRCGPTQAAWVHKRATGHSLGPLHCRASTGGSETATQRICTHTFATARMFCFTNEPGHGKPGHGNHGLHSVGFCSQGELQRGYVWNSRYMVQMSRLPLPQDWLGLDSLQLLSQESLQLPSPDTIK</sequence>
<accession>C8VJE2</accession>
<dbReference type="AlphaFoldDB" id="Q5B9D7"/>
<dbReference type="VEuPathDB" id="FungiDB:AN2843"/>
<keyword evidence="2" id="KW-1185">Reference proteome</keyword>
<organism evidence="1 2">
    <name type="scientific">Emericella nidulans (strain FGSC A4 / ATCC 38163 / CBS 112.46 / NRRL 194 / M139)</name>
    <name type="common">Aspergillus nidulans</name>
    <dbReference type="NCBI Taxonomy" id="227321"/>
    <lineage>
        <taxon>Eukaryota</taxon>
        <taxon>Fungi</taxon>
        <taxon>Dikarya</taxon>
        <taxon>Ascomycota</taxon>
        <taxon>Pezizomycotina</taxon>
        <taxon>Eurotiomycetes</taxon>
        <taxon>Eurotiomycetidae</taxon>
        <taxon>Eurotiales</taxon>
        <taxon>Aspergillaceae</taxon>
        <taxon>Aspergillus</taxon>
        <taxon>Aspergillus subgen. Nidulantes</taxon>
    </lineage>
</organism>
<proteinExistence type="predicted"/>
<protein>
    <submittedName>
        <fullName evidence="1">Uncharacterized protein</fullName>
    </submittedName>
</protein>
<accession>Q5B9D7</accession>
<dbReference type="HOGENOM" id="CLU_1806143_0_0_1"/>
<gene>
    <name evidence="1" type="ORF">ANIA_02843</name>
</gene>
<dbReference type="InParanoid" id="Q5B9D7"/>
<reference evidence="2" key="1">
    <citation type="journal article" date="2005" name="Nature">
        <title>Sequencing of Aspergillus nidulans and comparative analysis with A. fumigatus and A. oryzae.</title>
        <authorList>
            <person name="Galagan J.E."/>
            <person name="Calvo S.E."/>
            <person name="Cuomo C."/>
            <person name="Ma L.J."/>
            <person name="Wortman J.R."/>
            <person name="Batzoglou S."/>
            <person name="Lee S.I."/>
            <person name="Basturkmen M."/>
            <person name="Spevak C.C."/>
            <person name="Clutterbuck J."/>
            <person name="Kapitonov V."/>
            <person name="Jurka J."/>
            <person name="Scazzocchio C."/>
            <person name="Farman M."/>
            <person name="Butler J."/>
            <person name="Purcell S."/>
            <person name="Harris S."/>
            <person name="Braus G.H."/>
            <person name="Draht O."/>
            <person name="Busch S."/>
            <person name="D'Enfert C."/>
            <person name="Bouchier C."/>
            <person name="Goldman G.H."/>
            <person name="Bell-Pedersen D."/>
            <person name="Griffiths-Jones S."/>
            <person name="Doonan J.H."/>
            <person name="Yu J."/>
            <person name="Vienken K."/>
            <person name="Pain A."/>
            <person name="Freitag M."/>
            <person name="Selker E.U."/>
            <person name="Archer D.B."/>
            <person name="Penalva M.A."/>
            <person name="Oakley B.R."/>
            <person name="Momany M."/>
            <person name="Tanaka T."/>
            <person name="Kumagai T."/>
            <person name="Asai K."/>
            <person name="Machida M."/>
            <person name="Nierman W.C."/>
            <person name="Denning D.W."/>
            <person name="Caddick M."/>
            <person name="Hynes M."/>
            <person name="Paoletti M."/>
            <person name="Fischer R."/>
            <person name="Miller B."/>
            <person name="Dyer P."/>
            <person name="Sachs M.S."/>
            <person name="Osmani S.A."/>
            <person name="Birren B.W."/>
        </authorList>
    </citation>
    <scope>NUCLEOTIDE SEQUENCE [LARGE SCALE GENOMIC DNA]</scope>
    <source>
        <strain evidence="2">FGSC A4 / ATCC 38163 / CBS 112.46 / NRRL 194 / M139</strain>
    </source>
</reference>
<dbReference type="EMBL" id="BN001306">
    <property type="protein sequence ID" value="CBF83890.1"/>
    <property type="molecule type" value="Genomic_DNA"/>
</dbReference>
<dbReference type="RefSeq" id="XP_660447.1">
    <property type="nucleotide sequence ID" value="XM_655355.1"/>
</dbReference>
<name>Q5B9D7_EMENI</name>
<evidence type="ECO:0000313" key="2">
    <source>
        <dbReference type="Proteomes" id="UP000000560"/>
    </source>
</evidence>
<dbReference type="Proteomes" id="UP000000560">
    <property type="component" value="Chromosome VI"/>
</dbReference>
<reference evidence="2" key="2">
    <citation type="journal article" date="2009" name="Fungal Genet. Biol.">
        <title>The 2008 update of the Aspergillus nidulans genome annotation: a community effort.</title>
        <authorList>
            <person name="Wortman J.R."/>
            <person name="Gilsenan J.M."/>
            <person name="Joardar V."/>
            <person name="Deegan J."/>
            <person name="Clutterbuck J."/>
            <person name="Andersen M.R."/>
            <person name="Archer D."/>
            <person name="Bencina M."/>
            <person name="Braus G."/>
            <person name="Coutinho P."/>
            <person name="von Dohren H."/>
            <person name="Doonan J."/>
            <person name="Driessen A.J."/>
            <person name="Durek P."/>
            <person name="Espeso E."/>
            <person name="Fekete E."/>
            <person name="Flipphi M."/>
            <person name="Estrada C.G."/>
            <person name="Geysens S."/>
            <person name="Goldman G."/>
            <person name="de Groot P.W."/>
            <person name="Hansen K."/>
            <person name="Harris S.D."/>
            <person name="Heinekamp T."/>
            <person name="Helmstaedt K."/>
            <person name="Henrissat B."/>
            <person name="Hofmann G."/>
            <person name="Homan T."/>
            <person name="Horio T."/>
            <person name="Horiuchi H."/>
            <person name="James S."/>
            <person name="Jones M."/>
            <person name="Karaffa L."/>
            <person name="Karanyi Z."/>
            <person name="Kato M."/>
            <person name="Keller N."/>
            <person name="Kelly D.E."/>
            <person name="Kiel J.A."/>
            <person name="Kim J.M."/>
            <person name="van der Klei I.J."/>
            <person name="Klis F.M."/>
            <person name="Kovalchuk A."/>
            <person name="Krasevec N."/>
            <person name="Kubicek C.P."/>
            <person name="Liu B."/>
            <person name="Maccabe A."/>
            <person name="Meyer V."/>
            <person name="Mirabito P."/>
            <person name="Miskei M."/>
            <person name="Mos M."/>
            <person name="Mullins J."/>
            <person name="Nelson D.R."/>
            <person name="Nielsen J."/>
            <person name="Oakley B.R."/>
            <person name="Osmani S.A."/>
            <person name="Pakula T."/>
            <person name="Paszewski A."/>
            <person name="Paulsen I."/>
            <person name="Pilsyk S."/>
            <person name="Pocsi I."/>
            <person name="Punt P.J."/>
            <person name="Ram A.F."/>
            <person name="Ren Q."/>
            <person name="Robellet X."/>
            <person name="Robson G."/>
            <person name="Seiboth B."/>
            <person name="van Solingen P."/>
            <person name="Specht T."/>
            <person name="Sun J."/>
            <person name="Taheri-Talesh N."/>
            <person name="Takeshita N."/>
            <person name="Ussery D."/>
            <person name="vanKuyk P.A."/>
            <person name="Visser H."/>
            <person name="van de Vondervoort P.J."/>
            <person name="de Vries R.P."/>
            <person name="Walton J."/>
            <person name="Xiang X."/>
            <person name="Xiong Y."/>
            <person name="Zeng A.P."/>
            <person name="Brandt B.W."/>
            <person name="Cornell M.J."/>
            <person name="van den Hondel C.A."/>
            <person name="Visser J."/>
            <person name="Oliver S.G."/>
            <person name="Turner G."/>
        </authorList>
    </citation>
    <scope>GENOME REANNOTATION</scope>
    <source>
        <strain evidence="2">FGSC A4 / ATCC 38163 / CBS 112.46 / NRRL 194 / M139</strain>
    </source>
</reference>
<evidence type="ECO:0000313" key="1">
    <source>
        <dbReference type="EMBL" id="CBF83890.1"/>
    </source>
</evidence>
<dbReference type="KEGG" id="ani:ANIA_02843"/>
<dbReference type="GeneID" id="2874082"/>